<sequence length="280" mass="32211">MSWTEDVVESVRSMWKYGKDAHPTLWRTSMGIDTSKWIEDLSEEPDIKEFVTHLSPFMLQIKKSDGKLYPPVSLQGLFRGIGRFSRARQEQRIAESGVPAIKFKIVADPMCPPGNLRQPVDCDLKDVIETFSLIIAKRPSFGDKPGPYPMFLTPRPTFQAADPVWYGRRPVGKHTLRDYTKRMVRDIPEISHKRITNKTGKVIGTSRMEEENVLIHVGMKQRGHRDAKSYAKYNPGEAEIRNRAAQMIIAGETRDNSKRILFEEAFQEERDKYKSIKVMV</sequence>
<dbReference type="EMBL" id="JBHFFA010000008">
    <property type="protein sequence ID" value="KAL2607841.1"/>
    <property type="molecule type" value="Genomic_DNA"/>
</dbReference>
<organism evidence="1 2">
    <name type="scientific">Riccia fluitans</name>
    <dbReference type="NCBI Taxonomy" id="41844"/>
    <lineage>
        <taxon>Eukaryota</taxon>
        <taxon>Viridiplantae</taxon>
        <taxon>Streptophyta</taxon>
        <taxon>Embryophyta</taxon>
        <taxon>Marchantiophyta</taxon>
        <taxon>Marchantiopsida</taxon>
        <taxon>Marchantiidae</taxon>
        <taxon>Marchantiales</taxon>
        <taxon>Ricciaceae</taxon>
        <taxon>Riccia</taxon>
    </lineage>
</organism>
<gene>
    <name evidence="1" type="ORF">R1flu_026414</name>
</gene>
<protein>
    <submittedName>
        <fullName evidence="1">Uncharacterized protein</fullName>
    </submittedName>
</protein>
<dbReference type="AlphaFoldDB" id="A0ABD1XIV8"/>
<evidence type="ECO:0000313" key="1">
    <source>
        <dbReference type="EMBL" id="KAL2607841.1"/>
    </source>
</evidence>
<comment type="caution">
    <text evidence="1">The sequence shown here is derived from an EMBL/GenBank/DDBJ whole genome shotgun (WGS) entry which is preliminary data.</text>
</comment>
<proteinExistence type="predicted"/>
<accession>A0ABD1XIV8</accession>
<name>A0ABD1XIV8_9MARC</name>
<reference evidence="1 2" key="1">
    <citation type="submission" date="2024-09" db="EMBL/GenBank/DDBJ databases">
        <title>Chromosome-scale assembly of Riccia fluitans.</title>
        <authorList>
            <person name="Paukszto L."/>
            <person name="Sawicki J."/>
            <person name="Karawczyk K."/>
            <person name="Piernik-Szablinska J."/>
            <person name="Szczecinska M."/>
            <person name="Mazdziarz M."/>
        </authorList>
    </citation>
    <scope>NUCLEOTIDE SEQUENCE [LARGE SCALE GENOMIC DNA]</scope>
    <source>
        <strain evidence="1">Rf_01</strain>
        <tissue evidence="1">Aerial parts of the thallus</tissue>
    </source>
</reference>
<evidence type="ECO:0000313" key="2">
    <source>
        <dbReference type="Proteomes" id="UP001605036"/>
    </source>
</evidence>
<keyword evidence="2" id="KW-1185">Reference proteome</keyword>
<dbReference type="Proteomes" id="UP001605036">
    <property type="component" value="Unassembled WGS sequence"/>
</dbReference>